<evidence type="ECO:0000256" key="5">
    <source>
        <dbReference type="SAM" id="MobiDB-lite"/>
    </source>
</evidence>
<name>A0A2G8KSR0_STIJA</name>
<dbReference type="Pfam" id="PF00364">
    <property type="entry name" value="Biotin_lipoyl"/>
    <property type="match status" value="1"/>
</dbReference>
<dbReference type="InterPro" id="IPR001078">
    <property type="entry name" value="2-oxoacid_DH_actylTfrase"/>
</dbReference>
<dbReference type="GO" id="GO:0006086">
    <property type="term" value="P:pyruvate decarboxylation to acetyl-CoA"/>
    <property type="evidence" value="ECO:0007669"/>
    <property type="project" value="InterPro"/>
</dbReference>
<dbReference type="InterPro" id="IPR000089">
    <property type="entry name" value="Biotin_lipoyl"/>
</dbReference>
<dbReference type="InterPro" id="IPR023213">
    <property type="entry name" value="CAT-like_dom_sf"/>
</dbReference>
<evidence type="ECO:0000313" key="7">
    <source>
        <dbReference type="EMBL" id="PIK50995.1"/>
    </source>
</evidence>
<dbReference type="SUPFAM" id="SSF52777">
    <property type="entry name" value="CoA-dependent acyltransferases"/>
    <property type="match status" value="1"/>
</dbReference>
<protein>
    <recommendedName>
        <fullName evidence="4">Dihydrolipoamide acetyltransferase component of pyruvate dehydrogenase complex</fullName>
        <ecNumber evidence="4">2.3.1.-</ecNumber>
    </recommendedName>
</protein>
<comment type="cofactor">
    <cofactor evidence="4">
        <name>(R)-lipoate</name>
        <dbReference type="ChEBI" id="CHEBI:83088"/>
    </cofactor>
</comment>
<dbReference type="InterPro" id="IPR045257">
    <property type="entry name" value="E2/Pdx1"/>
</dbReference>
<sequence length="453" mass="49452">MSGIRALPFCWRNVHMSKRALLRSTTVIQEWRIKHLSRSSCLSGVEPMQLLMPALSPTMTEGTIGKWLKREGDTVNAGDALCEVETDKATVTMDADEDGTLAKILIPEGTANVSINKLIALMVAEGEDWKDVEMPQEIATSEPEASPAASEVSQEEIKEEPEKVRKNISPAVRQLLDTHNLDAVNIPSSGPGGILLKGCHSPSTSSKVICDTFSSTCYSSHSTNSTYQPQKTFVDIPLSGMRRTIAKRLTESKSTIPHAYASIDCLVDEVSKLRKQLKKENIKVSVNDFIIKAVAVTLKQMPEVNAKWKDEKIELLKEVDISVAVATENGLITPIVRDAPHLGLSSISDKVRELAVKARSGKLSPQEYQGGSFSISNLGMFGISEFTAVINPPQSCIMAIGGTQLCLDSNSKPSFYMTVQLSSDARVVDSVLASRFLDAFKKNMENPMRLGLL</sequence>
<evidence type="ECO:0000256" key="4">
    <source>
        <dbReference type="RuleBase" id="RU003423"/>
    </source>
</evidence>
<keyword evidence="2 4" id="KW-0450">Lipoyl</keyword>
<dbReference type="OrthoDB" id="537444at2759"/>
<dbReference type="Gene3D" id="3.30.559.10">
    <property type="entry name" value="Chloramphenicol acetyltransferase-like domain"/>
    <property type="match status" value="1"/>
</dbReference>
<dbReference type="Proteomes" id="UP000230750">
    <property type="component" value="Unassembled WGS sequence"/>
</dbReference>
<dbReference type="EC" id="2.3.1.-" evidence="4"/>
<keyword evidence="4" id="KW-0808">Transferase</keyword>
<evidence type="ECO:0000256" key="3">
    <source>
        <dbReference type="ARBA" id="ARBA00022946"/>
    </source>
</evidence>
<keyword evidence="7" id="KW-0670">Pyruvate</keyword>
<dbReference type="Gene3D" id="2.40.50.100">
    <property type="match status" value="1"/>
</dbReference>
<dbReference type="Pfam" id="PF00198">
    <property type="entry name" value="2-oxoacid_dh"/>
    <property type="match status" value="1"/>
</dbReference>
<feature type="compositionally biased region" description="Low complexity" evidence="5">
    <location>
        <begin position="137"/>
        <end position="152"/>
    </location>
</feature>
<keyword evidence="3" id="KW-0809">Transit peptide</keyword>
<dbReference type="EMBL" id="MRZV01000395">
    <property type="protein sequence ID" value="PIK50995.1"/>
    <property type="molecule type" value="Genomic_DNA"/>
</dbReference>
<evidence type="ECO:0000256" key="1">
    <source>
        <dbReference type="ARBA" id="ARBA00007317"/>
    </source>
</evidence>
<dbReference type="FunFam" id="3.30.559.10:FF:000003">
    <property type="entry name" value="Acetyltransferase component of pyruvate dehydrogenase complex"/>
    <property type="match status" value="1"/>
</dbReference>
<dbReference type="FunFam" id="2.40.50.100:FF:000010">
    <property type="entry name" value="Acetyltransferase component of pyruvate dehydrogenase complex"/>
    <property type="match status" value="1"/>
</dbReference>
<keyword evidence="8" id="KW-1185">Reference proteome</keyword>
<comment type="similarity">
    <text evidence="1 4">Belongs to the 2-oxoacid dehydrogenase family.</text>
</comment>
<dbReference type="SUPFAM" id="SSF51230">
    <property type="entry name" value="Single hybrid motif"/>
    <property type="match status" value="1"/>
</dbReference>
<dbReference type="GO" id="GO:0045254">
    <property type="term" value="C:pyruvate dehydrogenase complex"/>
    <property type="evidence" value="ECO:0007669"/>
    <property type="project" value="InterPro"/>
</dbReference>
<dbReference type="InterPro" id="IPR003016">
    <property type="entry name" value="2-oxoA_DH_lipoyl-BS"/>
</dbReference>
<dbReference type="InterPro" id="IPR036625">
    <property type="entry name" value="E3-bd_dom_sf"/>
</dbReference>
<evidence type="ECO:0000313" key="8">
    <source>
        <dbReference type="Proteomes" id="UP000230750"/>
    </source>
</evidence>
<proteinExistence type="inferred from homology"/>
<dbReference type="InterPro" id="IPR011053">
    <property type="entry name" value="Single_hybrid_motif"/>
</dbReference>
<dbReference type="PROSITE" id="PS00189">
    <property type="entry name" value="LIPOYL"/>
    <property type="match status" value="1"/>
</dbReference>
<feature type="region of interest" description="Disordered" evidence="5">
    <location>
        <begin position="137"/>
        <end position="166"/>
    </location>
</feature>
<evidence type="ECO:0000256" key="2">
    <source>
        <dbReference type="ARBA" id="ARBA00022823"/>
    </source>
</evidence>
<comment type="caution">
    <text evidence="7">The sequence shown here is derived from an EMBL/GenBank/DDBJ whole genome shotgun (WGS) entry which is preliminary data.</text>
</comment>
<organism evidence="7 8">
    <name type="scientific">Stichopus japonicus</name>
    <name type="common">Sea cucumber</name>
    <dbReference type="NCBI Taxonomy" id="307972"/>
    <lineage>
        <taxon>Eukaryota</taxon>
        <taxon>Metazoa</taxon>
        <taxon>Echinodermata</taxon>
        <taxon>Eleutherozoa</taxon>
        <taxon>Echinozoa</taxon>
        <taxon>Holothuroidea</taxon>
        <taxon>Aspidochirotacea</taxon>
        <taxon>Aspidochirotida</taxon>
        <taxon>Stichopodidae</taxon>
        <taxon>Apostichopus</taxon>
    </lineage>
</organism>
<dbReference type="GO" id="GO:0005739">
    <property type="term" value="C:mitochondrion"/>
    <property type="evidence" value="ECO:0007669"/>
    <property type="project" value="TreeGrafter"/>
</dbReference>
<dbReference type="CDD" id="cd06849">
    <property type="entry name" value="lipoyl_domain"/>
    <property type="match status" value="1"/>
</dbReference>
<feature type="domain" description="Lipoyl-binding" evidence="6">
    <location>
        <begin position="47"/>
        <end position="123"/>
    </location>
</feature>
<keyword evidence="4" id="KW-0012">Acyltransferase</keyword>
<evidence type="ECO:0000259" key="6">
    <source>
        <dbReference type="PROSITE" id="PS50968"/>
    </source>
</evidence>
<dbReference type="PROSITE" id="PS50968">
    <property type="entry name" value="BIOTINYL_LIPOYL"/>
    <property type="match status" value="1"/>
</dbReference>
<dbReference type="Gene3D" id="4.10.320.10">
    <property type="entry name" value="E3-binding domain"/>
    <property type="match status" value="1"/>
</dbReference>
<dbReference type="PANTHER" id="PTHR23151:SF90">
    <property type="entry name" value="DIHYDROLIPOYLLYSINE-RESIDUE ACETYLTRANSFERASE COMPONENT OF PYRUVATE DEHYDROGENASE COMPLEX, MITOCHONDRIAL-RELATED"/>
    <property type="match status" value="1"/>
</dbReference>
<dbReference type="GO" id="GO:0016746">
    <property type="term" value="F:acyltransferase activity"/>
    <property type="evidence" value="ECO:0007669"/>
    <property type="project" value="UniProtKB-KW"/>
</dbReference>
<dbReference type="STRING" id="307972.A0A2G8KSR0"/>
<gene>
    <name evidence="7" type="ORF">BSL78_12124</name>
</gene>
<dbReference type="AlphaFoldDB" id="A0A2G8KSR0"/>
<dbReference type="PANTHER" id="PTHR23151">
    <property type="entry name" value="DIHYDROLIPOAMIDE ACETYL/SUCCINYL-TRANSFERASE-RELATED"/>
    <property type="match status" value="1"/>
</dbReference>
<accession>A0A2G8KSR0</accession>
<reference evidence="7 8" key="1">
    <citation type="journal article" date="2017" name="PLoS Biol.">
        <title>The sea cucumber genome provides insights into morphological evolution and visceral regeneration.</title>
        <authorList>
            <person name="Zhang X."/>
            <person name="Sun L."/>
            <person name="Yuan J."/>
            <person name="Sun Y."/>
            <person name="Gao Y."/>
            <person name="Zhang L."/>
            <person name="Li S."/>
            <person name="Dai H."/>
            <person name="Hamel J.F."/>
            <person name="Liu C."/>
            <person name="Yu Y."/>
            <person name="Liu S."/>
            <person name="Lin W."/>
            <person name="Guo K."/>
            <person name="Jin S."/>
            <person name="Xu P."/>
            <person name="Storey K.B."/>
            <person name="Huan P."/>
            <person name="Zhang T."/>
            <person name="Zhou Y."/>
            <person name="Zhang J."/>
            <person name="Lin C."/>
            <person name="Li X."/>
            <person name="Xing L."/>
            <person name="Huo D."/>
            <person name="Sun M."/>
            <person name="Wang L."/>
            <person name="Mercier A."/>
            <person name="Li F."/>
            <person name="Yang H."/>
            <person name="Xiang J."/>
        </authorList>
    </citation>
    <scope>NUCLEOTIDE SEQUENCE [LARGE SCALE GENOMIC DNA]</scope>
    <source>
        <strain evidence="7">Shaxun</strain>
        <tissue evidence="7">Muscle</tissue>
    </source>
</reference>